<keyword evidence="5" id="KW-1185">Reference proteome</keyword>
<dbReference type="SUPFAM" id="SSF50974">
    <property type="entry name" value="Nitrous oxide reductase, N-terminal domain"/>
    <property type="match status" value="1"/>
</dbReference>
<organism evidence="4 5">
    <name type="scientific">Oceanobacillus halophilus</name>
    <dbReference type="NCBI Taxonomy" id="930130"/>
    <lineage>
        <taxon>Bacteria</taxon>
        <taxon>Bacillati</taxon>
        <taxon>Bacillota</taxon>
        <taxon>Bacilli</taxon>
        <taxon>Bacillales</taxon>
        <taxon>Bacillaceae</taxon>
        <taxon>Oceanobacillus</taxon>
    </lineage>
</organism>
<evidence type="ECO:0000313" key="4">
    <source>
        <dbReference type="EMBL" id="RKQ33479.1"/>
    </source>
</evidence>
<accession>A0A495A584</accession>
<reference evidence="4 5" key="1">
    <citation type="journal article" date="2016" name="Int. J. Syst. Evol. Microbiol.">
        <title>Oceanobacillus halophilus sp. nov., a novel moderately halophilic bacterium from a hypersaline lake.</title>
        <authorList>
            <person name="Amoozegar M.A."/>
            <person name="Bagheri M."/>
            <person name="Makhdoumi A."/>
            <person name="Nikou M.M."/>
            <person name="Fazeli S.A.S."/>
            <person name="Schumann P."/>
            <person name="Sproer C."/>
            <person name="Sanchez-Porro C."/>
            <person name="Ventosa A."/>
        </authorList>
    </citation>
    <scope>NUCLEOTIDE SEQUENCE [LARGE SCALE GENOMIC DNA]</scope>
    <source>
        <strain evidence="4 5">DSM 23996</strain>
    </source>
</reference>
<proteinExistence type="predicted"/>
<feature type="compositionally biased region" description="Basic and acidic residues" evidence="2">
    <location>
        <begin position="33"/>
        <end position="43"/>
    </location>
</feature>
<evidence type="ECO:0000256" key="2">
    <source>
        <dbReference type="SAM" id="MobiDB-lite"/>
    </source>
</evidence>
<name>A0A495A584_9BACI</name>
<feature type="region of interest" description="Disordered" evidence="2">
    <location>
        <begin position="30"/>
        <end position="55"/>
    </location>
</feature>
<protein>
    <recommendedName>
        <fullName evidence="3">YNCE-like beta-propeller domain-containing protein</fullName>
    </recommendedName>
</protein>
<dbReference type="Proteomes" id="UP000269301">
    <property type="component" value="Unassembled WGS sequence"/>
</dbReference>
<dbReference type="OrthoDB" id="9772811at2"/>
<evidence type="ECO:0000313" key="5">
    <source>
        <dbReference type="Proteomes" id="UP000269301"/>
    </source>
</evidence>
<dbReference type="PANTHER" id="PTHR47197:SF3">
    <property type="entry name" value="DIHYDRO-HEME D1 DEHYDROGENASE"/>
    <property type="match status" value="1"/>
</dbReference>
<dbReference type="InterPro" id="IPR015943">
    <property type="entry name" value="WD40/YVTN_repeat-like_dom_sf"/>
</dbReference>
<dbReference type="PANTHER" id="PTHR47197">
    <property type="entry name" value="PROTEIN NIRF"/>
    <property type="match status" value="1"/>
</dbReference>
<dbReference type="PROSITE" id="PS51257">
    <property type="entry name" value="PROKAR_LIPOPROTEIN"/>
    <property type="match status" value="1"/>
</dbReference>
<dbReference type="InterPro" id="IPR051200">
    <property type="entry name" value="Host-pathogen_enzymatic-act"/>
</dbReference>
<evidence type="ECO:0000256" key="1">
    <source>
        <dbReference type="ARBA" id="ARBA00022729"/>
    </source>
</evidence>
<sequence>MRNVSVTMIILTILIFISGCSLFTEDAGQQSKQENRVEQKPDIKTNSFPEEESKEITSTDISKQFYVQSEKENKISIINLPSNQVVSEIKTGERPANVVFEYESGNAYVTHRNGNSVGVININEQKMIKEIEVGIDPHGIALSKDESELYITTVGDQYVYVIDTKKNIVIREIDIGNGAKTNYPFVYEEKLYITDHQNHLVYVIKNDSVIDAYKVGGPPMVARTNAEGSLLYVASSSYGAIEVFDTNTGEKVNEIYSGDDVTDFVIDDGNSLLVATNKNENSVSIIDLTIDKIIKKVEDVSAPKHISFNKDKSKVYFTLSGSNKVVSIDIEKMELVDEIEVGSKPHGIQLKTEY</sequence>
<dbReference type="RefSeq" id="WP_121204210.1">
    <property type="nucleotide sequence ID" value="NZ_RBZP01000006.1"/>
</dbReference>
<dbReference type="InterPro" id="IPR011045">
    <property type="entry name" value="N2O_reductase_N"/>
</dbReference>
<dbReference type="EMBL" id="RBZP01000006">
    <property type="protein sequence ID" value="RKQ33479.1"/>
    <property type="molecule type" value="Genomic_DNA"/>
</dbReference>
<gene>
    <name evidence="4" type="ORF">D8M06_09725</name>
</gene>
<dbReference type="Gene3D" id="2.130.10.10">
    <property type="entry name" value="YVTN repeat-like/Quinoprotein amine dehydrogenase"/>
    <property type="match status" value="2"/>
</dbReference>
<dbReference type="Pfam" id="PF21783">
    <property type="entry name" value="YNCE"/>
    <property type="match status" value="1"/>
</dbReference>
<comment type="caution">
    <text evidence="4">The sequence shown here is derived from an EMBL/GenBank/DDBJ whole genome shotgun (WGS) entry which is preliminary data.</text>
</comment>
<feature type="domain" description="YNCE-like beta-propeller" evidence="3">
    <location>
        <begin position="209"/>
        <end position="348"/>
    </location>
</feature>
<keyword evidence="1" id="KW-0732">Signal</keyword>
<dbReference type="AlphaFoldDB" id="A0A495A584"/>
<evidence type="ECO:0000259" key="3">
    <source>
        <dbReference type="Pfam" id="PF21783"/>
    </source>
</evidence>
<dbReference type="InterPro" id="IPR048433">
    <property type="entry name" value="YNCE-like_beta-prop"/>
</dbReference>